<name>A0A0B2REL6_GLYSO</name>
<proteinExistence type="predicted"/>
<protein>
    <submittedName>
        <fullName evidence="1">Uncharacterized protein</fullName>
    </submittedName>
</protein>
<reference evidence="1" key="1">
    <citation type="submission" date="2014-07" db="EMBL/GenBank/DDBJ databases">
        <title>Identification of a novel salt tolerance gene in wild soybean by whole-genome sequencing.</title>
        <authorList>
            <person name="Lam H.-M."/>
            <person name="Qi X."/>
            <person name="Li M.-W."/>
            <person name="Liu X."/>
            <person name="Xie M."/>
            <person name="Ni M."/>
            <person name="Xu X."/>
        </authorList>
    </citation>
    <scope>NUCLEOTIDE SEQUENCE [LARGE SCALE GENOMIC DNA]</scope>
    <source>
        <tissue evidence="1">Root</tissue>
    </source>
</reference>
<gene>
    <name evidence="1" type="ORF">glysoja_042452</name>
</gene>
<dbReference type="AlphaFoldDB" id="A0A0B2REL6"/>
<organism evidence="1">
    <name type="scientific">Glycine soja</name>
    <name type="common">Wild soybean</name>
    <dbReference type="NCBI Taxonomy" id="3848"/>
    <lineage>
        <taxon>Eukaryota</taxon>
        <taxon>Viridiplantae</taxon>
        <taxon>Streptophyta</taxon>
        <taxon>Embryophyta</taxon>
        <taxon>Tracheophyta</taxon>
        <taxon>Spermatophyta</taxon>
        <taxon>Magnoliopsida</taxon>
        <taxon>eudicotyledons</taxon>
        <taxon>Gunneridae</taxon>
        <taxon>Pentapetalae</taxon>
        <taxon>rosids</taxon>
        <taxon>fabids</taxon>
        <taxon>Fabales</taxon>
        <taxon>Fabaceae</taxon>
        <taxon>Papilionoideae</taxon>
        <taxon>50 kb inversion clade</taxon>
        <taxon>NPAAA clade</taxon>
        <taxon>indigoferoid/millettioid clade</taxon>
        <taxon>Phaseoleae</taxon>
        <taxon>Glycine</taxon>
        <taxon>Glycine subgen. Soja</taxon>
    </lineage>
</organism>
<sequence length="75" mass="8504">MWWARSILNLPGVEGKSSSSKDGILESTDAEKMKGRLIFLHLLLSGNHKPGYIYCSPTKYTRERGVSLYGLFLER</sequence>
<dbReference type="EMBL" id="KN651866">
    <property type="protein sequence ID" value="KHN30292.1"/>
    <property type="molecule type" value="Genomic_DNA"/>
</dbReference>
<accession>A0A0B2REL6</accession>
<evidence type="ECO:0000313" key="1">
    <source>
        <dbReference type="EMBL" id="KHN30292.1"/>
    </source>
</evidence>
<dbReference type="Proteomes" id="UP000053555">
    <property type="component" value="Unassembled WGS sequence"/>
</dbReference>